<reference evidence="4" key="1">
    <citation type="journal article" date="2015" name="Nature">
        <title>Complex archaea that bridge the gap between prokaryotes and eukaryotes.</title>
        <authorList>
            <person name="Spang A."/>
            <person name="Saw J.H."/>
            <person name="Jorgensen S.L."/>
            <person name="Zaremba-Niedzwiedzka K."/>
            <person name="Martijn J."/>
            <person name="Lind A.E."/>
            <person name="van Eijk R."/>
            <person name="Schleper C."/>
            <person name="Guy L."/>
            <person name="Ettema T.J."/>
        </authorList>
    </citation>
    <scope>NUCLEOTIDE SEQUENCE</scope>
</reference>
<evidence type="ECO:0008006" key="5">
    <source>
        <dbReference type="Google" id="ProtNLM"/>
    </source>
</evidence>
<evidence type="ECO:0000313" key="4">
    <source>
        <dbReference type="EMBL" id="KKN03484.1"/>
    </source>
</evidence>
<feature type="region of interest" description="Disordered" evidence="1">
    <location>
        <begin position="1"/>
        <end position="31"/>
    </location>
</feature>
<dbReference type="InterPro" id="IPR003611">
    <property type="entry name" value="NUMOD3"/>
</dbReference>
<dbReference type="Gene3D" id="3.90.75.20">
    <property type="match status" value="1"/>
</dbReference>
<evidence type="ECO:0000259" key="3">
    <source>
        <dbReference type="Pfam" id="PF13392"/>
    </source>
</evidence>
<dbReference type="InterPro" id="IPR003615">
    <property type="entry name" value="HNH_nuc"/>
</dbReference>
<dbReference type="AlphaFoldDB" id="A0A0F9MCH2"/>
<evidence type="ECO:0000259" key="2">
    <source>
        <dbReference type="Pfam" id="PF07460"/>
    </source>
</evidence>
<feature type="domain" description="HNH nuclease" evidence="3">
    <location>
        <begin position="61"/>
        <end position="94"/>
    </location>
</feature>
<organism evidence="4">
    <name type="scientific">marine sediment metagenome</name>
    <dbReference type="NCBI Taxonomy" id="412755"/>
    <lineage>
        <taxon>unclassified sequences</taxon>
        <taxon>metagenomes</taxon>
        <taxon>ecological metagenomes</taxon>
    </lineage>
</organism>
<comment type="caution">
    <text evidence="4">The sequence shown here is derived from an EMBL/GenBank/DDBJ whole genome shotgun (WGS) entry which is preliminary data.</text>
</comment>
<proteinExistence type="predicted"/>
<dbReference type="GO" id="GO:0003677">
    <property type="term" value="F:DNA binding"/>
    <property type="evidence" value="ECO:0007669"/>
    <property type="project" value="InterPro"/>
</dbReference>
<feature type="compositionally biased region" description="Polar residues" evidence="1">
    <location>
        <begin position="21"/>
        <end position="30"/>
    </location>
</feature>
<dbReference type="EMBL" id="LAZR01005028">
    <property type="protein sequence ID" value="KKN03484.1"/>
    <property type="molecule type" value="Genomic_DNA"/>
</dbReference>
<feature type="domain" description="Nuclease associated modular" evidence="2">
    <location>
        <begin position="10"/>
        <end position="30"/>
    </location>
</feature>
<dbReference type="Pfam" id="PF07460">
    <property type="entry name" value="NUMOD3"/>
    <property type="match status" value="1"/>
</dbReference>
<name>A0A0F9MCH2_9ZZZZ</name>
<gene>
    <name evidence="4" type="ORF">LCGC14_1107260</name>
</gene>
<sequence length="133" mass="15660">MPKGIYKRKPFTEEHKKRIGRSQTGENNHNWKGGRCKADGYILIKKPGHHRANNNNYVREHILVAEEMLGRYLEPGEIVHHINGIKDDNRPENLYIYENLSEHKNGHITLEKLVKYLLDDNIIKFEDGKYEKV</sequence>
<protein>
    <recommendedName>
        <fullName evidence="5">HNH nuclease domain-containing protein</fullName>
    </recommendedName>
</protein>
<dbReference type="Pfam" id="PF13392">
    <property type="entry name" value="HNH_3"/>
    <property type="match status" value="1"/>
</dbReference>
<evidence type="ECO:0000256" key="1">
    <source>
        <dbReference type="SAM" id="MobiDB-lite"/>
    </source>
</evidence>
<dbReference type="InterPro" id="IPR044925">
    <property type="entry name" value="His-Me_finger_sf"/>
</dbReference>
<accession>A0A0F9MCH2</accession>
<dbReference type="SUPFAM" id="SSF54060">
    <property type="entry name" value="His-Me finger endonucleases"/>
    <property type="match status" value="1"/>
</dbReference>